<dbReference type="Pfam" id="PF01370">
    <property type="entry name" value="Epimerase"/>
    <property type="match status" value="1"/>
</dbReference>
<dbReference type="InterPro" id="IPR036291">
    <property type="entry name" value="NAD(P)-bd_dom_sf"/>
</dbReference>
<sequence length="322" mass="36128">MIKRILLTGSFGQIGSELTCALRKIYGGENVIATDLDLKRVTDQIKDGGPIEQLDVLDGKRLAELIDKYKIDAIFHLAAILSAVGEKNPSLAWNINMGGTTTVYNVAREKGIQRIFAPSSMAAFGPTTPADMTPQDTVLQPTTMYGVTKVCCELVGAYYNLKYGMDIRGVRYPGIISSETLPGGGTTDYAVQIYYDAIKYGKFECFLSENSMLPMMYMPDCLKATLDLFHADKSRLKHSTGYNIAAFSVTPKDMYESVKKYMPNFEITYKPDFRQAIADSWPNSIDDSRAREEWDWKPAYDLDTMTREMLDKVGQKYKEGKF</sequence>
<feature type="domain" description="NAD-dependent epimerase/dehydratase" evidence="2">
    <location>
        <begin position="5"/>
        <end position="244"/>
    </location>
</feature>
<dbReference type="SUPFAM" id="SSF51735">
    <property type="entry name" value="NAD(P)-binding Rossmann-fold domains"/>
    <property type="match status" value="1"/>
</dbReference>
<evidence type="ECO:0000256" key="1">
    <source>
        <dbReference type="ARBA" id="ARBA00007637"/>
    </source>
</evidence>
<accession>A0A9D9H0L4</accession>
<evidence type="ECO:0000313" key="3">
    <source>
        <dbReference type="EMBL" id="MBO8431794.1"/>
    </source>
</evidence>
<name>A0A9D9H0L4_9BACT</name>
<dbReference type="PANTHER" id="PTHR42687:SF1">
    <property type="entry name" value="L-THREONINE 3-DEHYDROGENASE, MITOCHONDRIAL"/>
    <property type="match status" value="1"/>
</dbReference>
<dbReference type="PANTHER" id="PTHR42687">
    <property type="entry name" value="L-THREONINE 3-DEHYDROGENASE"/>
    <property type="match status" value="1"/>
</dbReference>
<dbReference type="InterPro" id="IPR051225">
    <property type="entry name" value="NAD(P)_epim/dehydratase"/>
</dbReference>
<comment type="similarity">
    <text evidence="1">Belongs to the NAD(P)-dependent epimerase/dehydratase family.</text>
</comment>
<dbReference type="EMBL" id="JADIMZ010000010">
    <property type="protein sequence ID" value="MBO8431794.1"/>
    <property type="molecule type" value="Genomic_DNA"/>
</dbReference>
<evidence type="ECO:0000313" key="4">
    <source>
        <dbReference type="Proteomes" id="UP000823612"/>
    </source>
</evidence>
<dbReference type="FunFam" id="3.40.50.720:FF:000077">
    <property type="entry name" value="L-threonine 3-dehydrogenase, mitochondrial"/>
    <property type="match status" value="1"/>
</dbReference>
<dbReference type="GO" id="GO:0008743">
    <property type="term" value="F:L-threonine 3-dehydrogenase activity"/>
    <property type="evidence" value="ECO:0007669"/>
    <property type="project" value="TreeGrafter"/>
</dbReference>
<gene>
    <name evidence="3" type="ORF">IAB08_00660</name>
</gene>
<reference evidence="3" key="2">
    <citation type="journal article" date="2021" name="PeerJ">
        <title>Extensive microbial diversity within the chicken gut microbiome revealed by metagenomics and culture.</title>
        <authorList>
            <person name="Gilroy R."/>
            <person name="Ravi A."/>
            <person name="Getino M."/>
            <person name="Pursley I."/>
            <person name="Horton D.L."/>
            <person name="Alikhan N.F."/>
            <person name="Baker D."/>
            <person name="Gharbi K."/>
            <person name="Hall N."/>
            <person name="Watson M."/>
            <person name="Adriaenssens E.M."/>
            <person name="Foster-Nyarko E."/>
            <person name="Jarju S."/>
            <person name="Secka A."/>
            <person name="Antonio M."/>
            <person name="Oren A."/>
            <person name="Chaudhuri R.R."/>
            <person name="La Ragione R."/>
            <person name="Hildebrand F."/>
            <person name="Pallen M.J."/>
        </authorList>
    </citation>
    <scope>NUCLEOTIDE SEQUENCE</scope>
    <source>
        <strain evidence="3">2889</strain>
    </source>
</reference>
<dbReference type="InterPro" id="IPR001509">
    <property type="entry name" value="Epimerase_deHydtase"/>
</dbReference>
<dbReference type="GO" id="GO:0006567">
    <property type="term" value="P:L-threonine catabolic process"/>
    <property type="evidence" value="ECO:0007669"/>
    <property type="project" value="TreeGrafter"/>
</dbReference>
<organism evidence="3 4">
    <name type="scientific">Candidatus Pullibacteroides excrementavium</name>
    <dbReference type="NCBI Taxonomy" id="2840905"/>
    <lineage>
        <taxon>Bacteria</taxon>
        <taxon>Pseudomonadati</taxon>
        <taxon>Bacteroidota</taxon>
        <taxon>Bacteroidia</taxon>
        <taxon>Bacteroidales</taxon>
        <taxon>Candidatus Pullibacteroides</taxon>
    </lineage>
</organism>
<dbReference type="Proteomes" id="UP000823612">
    <property type="component" value="Unassembled WGS sequence"/>
</dbReference>
<dbReference type="AlphaFoldDB" id="A0A9D9H0L4"/>
<evidence type="ECO:0000259" key="2">
    <source>
        <dbReference type="Pfam" id="PF01370"/>
    </source>
</evidence>
<proteinExistence type="inferred from homology"/>
<dbReference type="Gene3D" id="3.40.50.720">
    <property type="entry name" value="NAD(P)-binding Rossmann-like Domain"/>
    <property type="match status" value="1"/>
</dbReference>
<comment type="caution">
    <text evidence="3">The sequence shown here is derived from an EMBL/GenBank/DDBJ whole genome shotgun (WGS) entry which is preliminary data.</text>
</comment>
<reference evidence="3" key="1">
    <citation type="submission" date="2020-10" db="EMBL/GenBank/DDBJ databases">
        <authorList>
            <person name="Gilroy R."/>
        </authorList>
    </citation>
    <scope>NUCLEOTIDE SEQUENCE</scope>
    <source>
        <strain evidence="3">2889</strain>
    </source>
</reference>
<protein>
    <submittedName>
        <fullName evidence="3">NAD-dependent epimerase/dehydratase family protein</fullName>
    </submittedName>
</protein>